<dbReference type="InParanoid" id="L5JY20"/>
<feature type="compositionally biased region" description="Acidic residues" evidence="5">
    <location>
        <begin position="633"/>
        <end position="663"/>
    </location>
</feature>
<dbReference type="EMBL" id="KB031072">
    <property type="protein sequence ID" value="ELK03952.1"/>
    <property type="molecule type" value="Genomic_DNA"/>
</dbReference>
<feature type="compositionally biased region" description="Basic and acidic residues" evidence="5">
    <location>
        <begin position="512"/>
        <end position="538"/>
    </location>
</feature>
<feature type="region of interest" description="Disordered" evidence="5">
    <location>
        <begin position="1158"/>
        <end position="1195"/>
    </location>
</feature>
<name>L5JY20_PTEAL</name>
<reference evidence="9" key="1">
    <citation type="journal article" date="2013" name="Science">
        <title>Comparative analysis of bat genomes provides insight into the evolution of flight and immunity.</title>
        <authorList>
            <person name="Zhang G."/>
            <person name="Cowled C."/>
            <person name="Shi Z."/>
            <person name="Huang Z."/>
            <person name="Bishop-Lilly K.A."/>
            <person name="Fang X."/>
            <person name="Wynne J.W."/>
            <person name="Xiong Z."/>
            <person name="Baker M.L."/>
            <person name="Zhao W."/>
            <person name="Tachedjian M."/>
            <person name="Zhu Y."/>
            <person name="Zhou P."/>
            <person name="Jiang X."/>
            <person name="Ng J."/>
            <person name="Yang L."/>
            <person name="Wu L."/>
            <person name="Xiao J."/>
            <person name="Feng Y."/>
            <person name="Chen Y."/>
            <person name="Sun X."/>
            <person name="Zhang Y."/>
            <person name="Marsh G.A."/>
            <person name="Crameri G."/>
            <person name="Broder C.C."/>
            <person name="Frey K.G."/>
            <person name="Wang L.F."/>
            <person name="Wang J."/>
        </authorList>
    </citation>
    <scope>NUCLEOTIDE SEQUENCE [LARGE SCALE GENOMIC DNA]</scope>
</reference>
<feature type="region of interest" description="Disordered" evidence="5">
    <location>
        <begin position="1047"/>
        <end position="1067"/>
    </location>
</feature>
<dbReference type="SMART" id="SM00671">
    <property type="entry name" value="SEL1"/>
    <property type="match status" value="6"/>
</dbReference>
<dbReference type="GO" id="GO:0003723">
    <property type="term" value="F:RNA binding"/>
    <property type="evidence" value="ECO:0007669"/>
    <property type="project" value="TreeGrafter"/>
</dbReference>
<dbReference type="Pfam" id="PF08238">
    <property type="entry name" value="Sel1"/>
    <property type="match status" value="6"/>
</dbReference>
<evidence type="ECO:0000256" key="4">
    <source>
        <dbReference type="ARBA" id="ARBA00023242"/>
    </source>
</evidence>
<dbReference type="FunCoup" id="L5JY20">
    <property type="interactions" value="2856"/>
</dbReference>
<dbReference type="eggNOG" id="KOG2318">
    <property type="taxonomic scope" value="Eukaryota"/>
</dbReference>
<keyword evidence="9" id="KW-1185">Reference proteome</keyword>
<evidence type="ECO:0000313" key="8">
    <source>
        <dbReference type="EMBL" id="ELK03952.1"/>
    </source>
</evidence>
<feature type="compositionally biased region" description="Polar residues" evidence="5">
    <location>
        <begin position="496"/>
        <end position="508"/>
    </location>
</feature>
<dbReference type="GO" id="GO:0006364">
    <property type="term" value="P:rRNA processing"/>
    <property type="evidence" value="ECO:0007669"/>
    <property type="project" value="InterPro"/>
</dbReference>
<evidence type="ECO:0000256" key="2">
    <source>
        <dbReference type="ARBA" id="ARBA00009087"/>
    </source>
</evidence>
<evidence type="ECO:0000259" key="7">
    <source>
        <dbReference type="Pfam" id="PF25121"/>
    </source>
</evidence>
<sequence length="1217" mass="140188">VSVNEIKQFLSHILERRNLVKVINKRESVFEKKKNQRKLRIKGIQNKDLLKRNQNYLKKRAKKNFTDEGDQLFKMGIKILQQSKSQKQKAEAYIFFAKAADMGHLKAMEKMADALLFGNFGMQNITAAIQLFESLAQEGSCKAQNALGFLSSYGIGMEYNQAKKALYYFLKAAKAGSANAMAFIGKMYLEGNDAAPQNNATAFKYFSMAANKLYKGVCELGHWAEKFLTAYFAYKDGDIDSSLIQYALLAEMGYEVAQSNSAFILESKKAKIIEKEKMYPMALLLWNRAAIQGNAFARVKIGDYHYYGFGTKKDYQTAAKHYSIAADKYHSAQAMFNLAYMYEHGLGITKYLVSSSICPVRRLKMASKQEIMSDQRFRRITKDPRFWEMPEKDRKVKIDKRFRAMFHDKKFKLNYAVDKRGRPVNHSTTEDLKRFYDLSDSDSDLSDDDNKALNQKKMKKKKKQTKNEMESKNLVEEKKKESKKISQKDSGKKNNLDNSDTIQKMKNSCKSKKVDSKISPKKDSEKFIAESTKMEKNIVQHNTDSCPKGRPRTVDLGASEIMKSPKSKYSETKRQMQSVVPLRIARDNDDYENSMGGKILDKNALEENLESASEIGGDEESEDGITGVRSSADDNDDDDNNDEENEEEEDESDDSEIDDESDSGPDLARGKGNIETSSEDEEDMADVLPEESGFEHAWRELDKDAPRGDEITHRLAVCNMDWDRLKAKDLLALFNSFKPKGGVIFSVKIYPSEFGKERLKEEQVQGPVELLSIPEDAPEKDWTSREKLRDYQFKRLKYYYAVVDCDSPETAAKLYEDCDGLEFESSCSFIDLRFIPDDTTFDDEPKDIALEVDLTAYKPKYFTSAAMGTSTVEITWDETDHERITTLNRKFKKEELLDMDFQAYLASSSEDEEIEEELQGDDGISVEEDGKTKKSQKDDEEQIAKYRQLLQIVREKEKKGKENEMEMEIKWVPGLKESAEELVKNKLEGKDKLTPWEQFLEKKKEKKRLKKKQKALAEEASEDELPSDVDLNDPYFAEEVKKMGIKEKEKSMKSAKDSISPEEDAEIEKQKAEMALLVMDEEEESKKHFNYNKIVEHQNLSKKKKKQLMKKKELLEDDFEVNVKDARFQAMYTSHLFNLDPSDPNFKKTKAMEKILEEKARQREQKEQELTQAVKKKESEIQKKSQKRSIDPALSMLIKSVKNKTEQFQARKKQKVK</sequence>
<feature type="compositionally biased region" description="Acidic residues" evidence="5">
    <location>
        <begin position="909"/>
        <end position="927"/>
    </location>
</feature>
<comment type="subcellular location">
    <subcellularLocation>
        <location evidence="1">Nucleus</location>
        <location evidence="1">Nucleolus</location>
    </subcellularLocation>
</comment>
<feature type="compositionally biased region" description="Basic residues" evidence="5">
    <location>
        <begin position="1004"/>
        <end position="1014"/>
    </location>
</feature>
<dbReference type="InterPro" id="IPR006597">
    <property type="entry name" value="Sel1-like"/>
</dbReference>
<evidence type="ECO:0000313" key="9">
    <source>
        <dbReference type="Proteomes" id="UP000010552"/>
    </source>
</evidence>
<dbReference type="Pfam" id="PF08159">
    <property type="entry name" value="NUC153"/>
    <property type="match status" value="1"/>
</dbReference>
<keyword evidence="3" id="KW-0175">Coiled coil</keyword>
<comment type="similarity">
    <text evidence="2">Belongs to the ESF1 family.</text>
</comment>
<dbReference type="Proteomes" id="UP000010552">
    <property type="component" value="Unassembled WGS sequence"/>
</dbReference>
<dbReference type="SUPFAM" id="SSF81901">
    <property type="entry name" value="HCP-like"/>
    <property type="match status" value="2"/>
</dbReference>
<dbReference type="InterPro" id="IPR011990">
    <property type="entry name" value="TPR-like_helical_dom_sf"/>
</dbReference>
<dbReference type="InterPro" id="IPR056750">
    <property type="entry name" value="RRM_ESF1"/>
</dbReference>
<dbReference type="PANTHER" id="PTHR12202">
    <property type="entry name" value="ESF1 HOMOLOG"/>
    <property type="match status" value="1"/>
</dbReference>
<dbReference type="InterPro" id="IPR012580">
    <property type="entry name" value="NUC153"/>
</dbReference>
<accession>L5JY20</accession>
<gene>
    <name evidence="8" type="ORF">PAL_GLEAN10024046</name>
</gene>
<dbReference type="Pfam" id="PF25121">
    <property type="entry name" value="RRM_ESF1"/>
    <property type="match status" value="1"/>
</dbReference>
<evidence type="ECO:0000256" key="5">
    <source>
        <dbReference type="SAM" id="MobiDB-lite"/>
    </source>
</evidence>
<feature type="region of interest" description="Disordered" evidence="5">
    <location>
        <begin position="908"/>
        <end position="940"/>
    </location>
</feature>
<feature type="region of interest" description="Disordered" evidence="5">
    <location>
        <begin position="441"/>
        <end position="694"/>
    </location>
</feature>
<dbReference type="Gene3D" id="1.25.40.10">
    <property type="entry name" value="Tetratricopeptide repeat domain"/>
    <property type="match status" value="2"/>
</dbReference>
<feature type="compositionally biased region" description="Acidic residues" evidence="5">
    <location>
        <begin position="677"/>
        <end position="689"/>
    </location>
</feature>
<dbReference type="InterPro" id="IPR039754">
    <property type="entry name" value="Esf1"/>
</dbReference>
<feature type="non-terminal residue" evidence="8">
    <location>
        <position position="1"/>
    </location>
</feature>
<evidence type="ECO:0000256" key="3">
    <source>
        <dbReference type="ARBA" id="ARBA00023054"/>
    </source>
</evidence>
<feature type="compositionally biased region" description="Basic and acidic residues" evidence="5">
    <location>
        <begin position="928"/>
        <end position="937"/>
    </location>
</feature>
<dbReference type="PANTHER" id="PTHR12202:SF0">
    <property type="entry name" value="ESF1 HOMOLOG"/>
    <property type="match status" value="1"/>
</dbReference>
<keyword evidence="4" id="KW-0539">Nucleus</keyword>
<evidence type="ECO:0000259" key="6">
    <source>
        <dbReference type="Pfam" id="PF08159"/>
    </source>
</evidence>
<organism evidence="8 9">
    <name type="scientific">Pteropus alecto</name>
    <name type="common">Black flying fox</name>
    <dbReference type="NCBI Taxonomy" id="9402"/>
    <lineage>
        <taxon>Eukaryota</taxon>
        <taxon>Metazoa</taxon>
        <taxon>Chordata</taxon>
        <taxon>Craniata</taxon>
        <taxon>Vertebrata</taxon>
        <taxon>Euteleostomi</taxon>
        <taxon>Mammalia</taxon>
        <taxon>Eutheria</taxon>
        <taxon>Laurasiatheria</taxon>
        <taxon>Chiroptera</taxon>
        <taxon>Yinpterochiroptera</taxon>
        <taxon>Pteropodoidea</taxon>
        <taxon>Pteropodidae</taxon>
        <taxon>Pteropodinae</taxon>
        <taxon>Pteropus</taxon>
    </lineage>
</organism>
<proteinExistence type="inferred from homology"/>
<feature type="compositionally biased region" description="Basic and acidic residues" evidence="5">
    <location>
        <begin position="465"/>
        <end position="495"/>
    </location>
</feature>
<feature type="compositionally biased region" description="Acidic residues" evidence="5">
    <location>
        <begin position="1019"/>
        <end position="1031"/>
    </location>
</feature>
<protein>
    <submittedName>
        <fullName evidence="8">ESF1 like protein</fullName>
    </submittedName>
</protein>
<feature type="domain" description="ESF1 RRM" evidence="7">
    <location>
        <begin position="712"/>
        <end position="849"/>
    </location>
</feature>
<dbReference type="STRING" id="9402.L5JY20"/>
<feature type="compositionally biased region" description="Basic and acidic residues" evidence="5">
    <location>
        <begin position="1047"/>
        <end position="1056"/>
    </location>
</feature>
<feature type="compositionally biased region" description="Basic and acidic residues" evidence="5">
    <location>
        <begin position="1158"/>
        <end position="1183"/>
    </location>
</feature>
<evidence type="ECO:0000256" key="1">
    <source>
        <dbReference type="ARBA" id="ARBA00004604"/>
    </source>
</evidence>
<feature type="region of interest" description="Disordered" evidence="5">
    <location>
        <begin position="1004"/>
        <end position="1031"/>
    </location>
</feature>
<feature type="domain" description="NUC153" evidence="6">
    <location>
        <begin position="1125"/>
        <end position="1153"/>
    </location>
</feature>
<dbReference type="AlphaFoldDB" id="L5JY20"/>
<dbReference type="GO" id="GO:0005730">
    <property type="term" value="C:nucleolus"/>
    <property type="evidence" value="ECO:0007669"/>
    <property type="project" value="UniProtKB-SubCell"/>
</dbReference>
<feature type="compositionally biased region" description="Basic residues" evidence="5">
    <location>
        <begin position="454"/>
        <end position="464"/>
    </location>
</feature>